<accession>A0A085VAE8</accession>
<reference evidence="1 2" key="1">
    <citation type="submission" date="2014-07" db="EMBL/GenBank/DDBJ databases">
        <title>Draft Genome Sequences of Environmental Pseudomonas syringae strains.</title>
        <authorList>
            <person name="Baltrus D.A."/>
            <person name="Berge O."/>
            <person name="Morris C."/>
        </authorList>
    </citation>
    <scope>NUCLEOTIDE SEQUENCE [LARGE SCALE GENOMIC DNA]</scope>
    <source>
        <strain evidence="1 2">CEB003</strain>
    </source>
</reference>
<organism evidence="1 2">
    <name type="scientific">Pseudomonas syringae</name>
    <dbReference type="NCBI Taxonomy" id="317"/>
    <lineage>
        <taxon>Bacteria</taxon>
        <taxon>Pseudomonadati</taxon>
        <taxon>Pseudomonadota</taxon>
        <taxon>Gammaproteobacteria</taxon>
        <taxon>Pseudomonadales</taxon>
        <taxon>Pseudomonadaceae</taxon>
        <taxon>Pseudomonas</taxon>
    </lineage>
</organism>
<gene>
    <name evidence="1" type="ORF">IV02_08230</name>
</gene>
<comment type="caution">
    <text evidence="1">The sequence shown here is derived from an EMBL/GenBank/DDBJ whole genome shotgun (WGS) entry which is preliminary data.</text>
</comment>
<name>A0A085VAE8_PSESX</name>
<proteinExistence type="predicted"/>
<dbReference type="PATRIC" id="fig|317.174.peg.1680"/>
<evidence type="ECO:0000313" key="1">
    <source>
        <dbReference type="EMBL" id="KFE52411.1"/>
    </source>
</evidence>
<protein>
    <submittedName>
        <fullName evidence="1">Uncharacterized protein</fullName>
    </submittedName>
</protein>
<dbReference type="EMBL" id="JPQT01000097">
    <property type="protein sequence ID" value="KFE52411.1"/>
    <property type="molecule type" value="Genomic_DNA"/>
</dbReference>
<sequence length="225" mass="25183">MESVVMRNRTLADVFARAASSELDILADIITDKGEGRLALSTASKDTILENKKLGKLQSISALLAQEIRCYGGNALANAIRGAGAEYREVAKDVGEHLGAKILKNDDVYDIEEKIIEHAIQKFAKSPSKNFADDDRRNLLELIVRGLVYSDQSQLERFFRERFFDSGLVPILKIVLLPAYLNREIAGLASQLRITVPAVLLIASMRRLQVDAEYHYYRRSLEACL</sequence>
<evidence type="ECO:0000313" key="2">
    <source>
        <dbReference type="Proteomes" id="UP000028643"/>
    </source>
</evidence>
<dbReference type="AlphaFoldDB" id="A0A085VAE8"/>
<dbReference type="Proteomes" id="UP000028643">
    <property type="component" value="Unassembled WGS sequence"/>
</dbReference>